<keyword evidence="3" id="KW-1185">Reference proteome</keyword>
<protein>
    <submittedName>
        <fullName evidence="2">FxsA family protein</fullName>
    </submittedName>
</protein>
<sequence length="131" mass="14588">MFRWLVALFILVPALEIWGLISIGRLIGGWPTFLLVLLTGFLGAYLAKREAQRVWRYANDQMARGQVPTASILDAICIFAGGLLLLLPGFLTDIAGLVLLLPVTRSACKAGILYLLQKQLAKGSIRFFRRW</sequence>
<dbReference type="EMBL" id="CP130318">
    <property type="protein sequence ID" value="WNQ09940.1"/>
    <property type="molecule type" value="Genomic_DNA"/>
</dbReference>
<feature type="transmembrane region" description="Helical" evidence="1">
    <location>
        <begin position="94"/>
        <end position="116"/>
    </location>
</feature>
<dbReference type="RefSeq" id="WP_315603714.1">
    <property type="nucleotide sequence ID" value="NZ_CP130318.1"/>
</dbReference>
<dbReference type="KEGG" id="paun:MJA45_20280"/>
<dbReference type="GO" id="GO:0016020">
    <property type="term" value="C:membrane"/>
    <property type="evidence" value="ECO:0007669"/>
    <property type="project" value="InterPro"/>
</dbReference>
<feature type="transmembrane region" description="Helical" evidence="1">
    <location>
        <begin position="67"/>
        <end position="88"/>
    </location>
</feature>
<evidence type="ECO:0000313" key="3">
    <source>
        <dbReference type="Proteomes" id="UP001305702"/>
    </source>
</evidence>
<keyword evidence="1" id="KW-1133">Transmembrane helix</keyword>
<reference evidence="2 3" key="1">
    <citation type="submission" date="2022-02" db="EMBL/GenBank/DDBJ databases">
        <title>Paenibacillus sp. MBLB1776 Whole Genome Shotgun Sequencing.</title>
        <authorList>
            <person name="Hwang C.Y."/>
            <person name="Cho E.-S."/>
            <person name="Seo M.-J."/>
        </authorList>
    </citation>
    <scope>NUCLEOTIDE SEQUENCE [LARGE SCALE GENOMIC DNA]</scope>
    <source>
        <strain evidence="2 3">MBLB1776</strain>
    </source>
</reference>
<feature type="transmembrane region" description="Helical" evidence="1">
    <location>
        <begin position="29"/>
        <end position="47"/>
    </location>
</feature>
<dbReference type="PANTHER" id="PTHR35335">
    <property type="entry name" value="UPF0716 PROTEIN FXSA"/>
    <property type="match status" value="1"/>
</dbReference>
<dbReference type="AlphaFoldDB" id="A0AA96RBZ0"/>
<evidence type="ECO:0000256" key="1">
    <source>
        <dbReference type="SAM" id="Phobius"/>
    </source>
</evidence>
<gene>
    <name evidence="2" type="ORF">MJA45_20280</name>
</gene>
<dbReference type="Proteomes" id="UP001305702">
    <property type="component" value="Chromosome"/>
</dbReference>
<keyword evidence="1" id="KW-0472">Membrane</keyword>
<dbReference type="PANTHER" id="PTHR35335:SF1">
    <property type="entry name" value="UPF0716 PROTEIN FXSA"/>
    <property type="match status" value="1"/>
</dbReference>
<keyword evidence="1" id="KW-0812">Transmembrane</keyword>
<dbReference type="Pfam" id="PF04186">
    <property type="entry name" value="FxsA"/>
    <property type="match status" value="1"/>
</dbReference>
<proteinExistence type="predicted"/>
<evidence type="ECO:0000313" key="2">
    <source>
        <dbReference type="EMBL" id="WNQ09940.1"/>
    </source>
</evidence>
<dbReference type="NCBIfam" id="NF008528">
    <property type="entry name" value="PRK11463.1-2"/>
    <property type="match status" value="1"/>
</dbReference>
<organism evidence="2 3">
    <name type="scientific">Paenibacillus aurantius</name>
    <dbReference type="NCBI Taxonomy" id="2918900"/>
    <lineage>
        <taxon>Bacteria</taxon>
        <taxon>Bacillati</taxon>
        <taxon>Bacillota</taxon>
        <taxon>Bacilli</taxon>
        <taxon>Bacillales</taxon>
        <taxon>Paenibacillaceae</taxon>
        <taxon>Paenibacillus</taxon>
    </lineage>
</organism>
<accession>A0AA96RBZ0</accession>
<name>A0AA96RBZ0_9BACL</name>
<dbReference type="InterPro" id="IPR007313">
    <property type="entry name" value="FxsA"/>
</dbReference>